<evidence type="ECO:0000313" key="2">
    <source>
        <dbReference type="EMBL" id="GJJ11791.1"/>
    </source>
</evidence>
<keyword evidence="3" id="KW-1185">Reference proteome</keyword>
<name>A0AAV5AAX7_9AGAM</name>
<dbReference type="Proteomes" id="UP001050691">
    <property type="component" value="Unassembled WGS sequence"/>
</dbReference>
<protein>
    <submittedName>
        <fullName evidence="2">Uncharacterized protein</fullName>
    </submittedName>
</protein>
<dbReference type="SUPFAM" id="SSF103473">
    <property type="entry name" value="MFS general substrate transporter"/>
    <property type="match status" value="1"/>
</dbReference>
<sequence length="262" mass="29525">MPIPMPLPRSLSNLSVQKARMRRRGSSVTTRTIGLSSSDPTPSLSRHFSSNAMELTRGKIQSHIDHVDIHTPTNPIDGQSEFIEFQDIREKPVSVVQSSNRIEPRTSNNAEVQRTVKTVQYLPPFSRRRYVQLIFTCYSAFMVGIQDGSLGPLLPTIQRVYHLLGQIQNIVPEYILSPTIGWIVLWSNVGISALPFVEGALATRFGMGSLQPLYVRLLCFRFPGSQPTPPFPQFDNYDERVNNIVDAHSYENVPMNPCNIML</sequence>
<evidence type="ECO:0000313" key="3">
    <source>
        <dbReference type="Proteomes" id="UP001050691"/>
    </source>
</evidence>
<dbReference type="InterPro" id="IPR036259">
    <property type="entry name" value="MFS_trans_sf"/>
</dbReference>
<feature type="region of interest" description="Disordered" evidence="1">
    <location>
        <begin position="22"/>
        <end position="44"/>
    </location>
</feature>
<dbReference type="AlphaFoldDB" id="A0AAV5AAX7"/>
<feature type="compositionally biased region" description="Polar residues" evidence="1">
    <location>
        <begin position="26"/>
        <end position="44"/>
    </location>
</feature>
<proteinExistence type="predicted"/>
<organism evidence="2 3">
    <name type="scientific">Clathrus columnatus</name>
    <dbReference type="NCBI Taxonomy" id="1419009"/>
    <lineage>
        <taxon>Eukaryota</taxon>
        <taxon>Fungi</taxon>
        <taxon>Dikarya</taxon>
        <taxon>Basidiomycota</taxon>
        <taxon>Agaricomycotina</taxon>
        <taxon>Agaricomycetes</taxon>
        <taxon>Phallomycetidae</taxon>
        <taxon>Phallales</taxon>
        <taxon>Clathraceae</taxon>
        <taxon>Clathrus</taxon>
    </lineage>
</organism>
<gene>
    <name evidence="2" type="ORF">Clacol_006029</name>
</gene>
<evidence type="ECO:0000256" key="1">
    <source>
        <dbReference type="SAM" id="MobiDB-lite"/>
    </source>
</evidence>
<dbReference type="EMBL" id="BPWL01000007">
    <property type="protein sequence ID" value="GJJ11791.1"/>
    <property type="molecule type" value="Genomic_DNA"/>
</dbReference>
<reference evidence="2" key="1">
    <citation type="submission" date="2021-10" db="EMBL/GenBank/DDBJ databases">
        <title>De novo Genome Assembly of Clathrus columnatus (Basidiomycota, Fungi) Using Illumina and Nanopore Sequence Data.</title>
        <authorList>
            <person name="Ogiso-Tanaka E."/>
            <person name="Itagaki H."/>
            <person name="Hosoya T."/>
            <person name="Hosaka K."/>
        </authorList>
    </citation>
    <scope>NUCLEOTIDE SEQUENCE</scope>
    <source>
        <strain evidence="2">MO-923</strain>
    </source>
</reference>
<accession>A0AAV5AAX7</accession>
<comment type="caution">
    <text evidence="2">The sequence shown here is derived from an EMBL/GenBank/DDBJ whole genome shotgun (WGS) entry which is preliminary data.</text>
</comment>